<reference evidence="3 4" key="1">
    <citation type="submission" date="2019-03" db="EMBL/GenBank/DDBJ databases">
        <title>Genome sequence of Sphingomonas sp. 17J27-24.</title>
        <authorList>
            <person name="Kim M."/>
            <person name="Maeng S."/>
            <person name="Sathiyaraj S."/>
        </authorList>
    </citation>
    <scope>NUCLEOTIDE SEQUENCE [LARGE SCALE GENOMIC DNA]</scope>
    <source>
        <strain evidence="3 4">17J27-24</strain>
    </source>
</reference>
<dbReference type="EMBL" id="SPDV01000035">
    <property type="protein sequence ID" value="TFI57272.1"/>
    <property type="molecule type" value="Genomic_DNA"/>
</dbReference>
<name>A0A4Y8ZPT4_9SPHN</name>
<feature type="domain" description="Ubiquinol-cytochrome c chaperone" evidence="2">
    <location>
        <begin position="31"/>
        <end position="164"/>
    </location>
</feature>
<sequence>MFGRPAKERAALRPLYESVVREARQPAWYRDGGVPDTIDGRFDMLSTLLSIVLLRLEREGEASRRETVLLTEIFIDDMDGSLRQLGIGDLVVGKRVGKIMGALGGRMGAFRDAFAGEGDLREAVRRNIFRDAAPSDAAVAFVAAGLERFHASLAERRADAVLAGEIGR</sequence>
<organism evidence="3 4">
    <name type="scientific">Sphingomonas parva</name>
    <dbReference type="NCBI Taxonomy" id="2555898"/>
    <lineage>
        <taxon>Bacteria</taxon>
        <taxon>Pseudomonadati</taxon>
        <taxon>Pseudomonadota</taxon>
        <taxon>Alphaproteobacteria</taxon>
        <taxon>Sphingomonadales</taxon>
        <taxon>Sphingomonadaceae</taxon>
        <taxon>Sphingomonas</taxon>
    </lineage>
</organism>
<dbReference type="Pfam" id="PF03981">
    <property type="entry name" value="Ubiq_cyt_C_chap"/>
    <property type="match status" value="1"/>
</dbReference>
<comment type="caution">
    <text evidence="3">The sequence shown here is derived from an EMBL/GenBank/DDBJ whole genome shotgun (WGS) entry which is preliminary data.</text>
</comment>
<dbReference type="Proteomes" id="UP000298213">
    <property type="component" value="Unassembled WGS sequence"/>
</dbReference>
<gene>
    <name evidence="3" type="ORF">E2493_16065</name>
</gene>
<dbReference type="AlphaFoldDB" id="A0A4Y8ZPT4"/>
<dbReference type="OrthoDB" id="7158889at2"/>
<evidence type="ECO:0000256" key="1">
    <source>
        <dbReference type="ARBA" id="ARBA00006436"/>
    </source>
</evidence>
<protein>
    <submittedName>
        <fullName evidence="3">Ubiquinol-cytochrome C chaperone</fullName>
    </submittedName>
</protein>
<dbReference type="InterPro" id="IPR021150">
    <property type="entry name" value="Ubiq_cyt_c_chap"/>
</dbReference>
<proteinExistence type="inferred from homology"/>
<evidence type="ECO:0000259" key="2">
    <source>
        <dbReference type="Pfam" id="PF03981"/>
    </source>
</evidence>
<evidence type="ECO:0000313" key="3">
    <source>
        <dbReference type="EMBL" id="TFI57272.1"/>
    </source>
</evidence>
<evidence type="ECO:0000313" key="4">
    <source>
        <dbReference type="Proteomes" id="UP000298213"/>
    </source>
</evidence>
<comment type="similarity">
    <text evidence="1">Belongs to the UPF0174 family.</text>
</comment>
<keyword evidence="4" id="KW-1185">Reference proteome</keyword>
<accession>A0A4Y8ZPT4</accession>